<evidence type="ECO:0000313" key="2">
    <source>
        <dbReference type="Proteomes" id="UP001212997"/>
    </source>
</evidence>
<organism evidence="1 2">
    <name type="scientific">Meripilus lineatus</name>
    <dbReference type="NCBI Taxonomy" id="2056292"/>
    <lineage>
        <taxon>Eukaryota</taxon>
        <taxon>Fungi</taxon>
        <taxon>Dikarya</taxon>
        <taxon>Basidiomycota</taxon>
        <taxon>Agaricomycotina</taxon>
        <taxon>Agaricomycetes</taxon>
        <taxon>Polyporales</taxon>
        <taxon>Meripilaceae</taxon>
        <taxon>Meripilus</taxon>
    </lineage>
</organism>
<name>A0AAD5YBY3_9APHY</name>
<protein>
    <submittedName>
        <fullName evidence="1">Uncharacterized protein</fullName>
    </submittedName>
</protein>
<accession>A0AAD5YBY3</accession>
<proteinExistence type="predicted"/>
<gene>
    <name evidence="1" type="ORF">NLI96_g10466</name>
</gene>
<dbReference type="Proteomes" id="UP001212997">
    <property type="component" value="Unassembled WGS sequence"/>
</dbReference>
<dbReference type="EMBL" id="JANAWD010000595">
    <property type="protein sequence ID" value="KAJ3477426.1"/>
    <property type="molecule type" value="Genomic_DNA"/>
</dbReference>
<comment type="caution">
    <text evidence="1">The sequence shown here is derived from an EMBL/GenBank/DDBJ whole genome shotgun (WGS) entry which is preliminary data.</text>
</comment>
<sequence>MSQTSQSAPLPLRSIHQAFELLKHDVQRACHTQVGNRGFLQSQIQACLRFEMTVNQHQPIIPAEDVGLLRQSIGTMISDLEEAMSRSADEPDIPLAEVLAVTRVHTGRRGRPRIEIDPSILAEGIQYGSSRLGRSLDVSARTYM</sequence>
<reference evidence="1" key="1">
    <citation type="submission" date="2022-07" db="EMBL/GenBank/DDBJ databases">
        <title>Genome Sequence of Physisporinus lineatus.</title>
        <authorList>
            <person name="Buettner E."/>
        </authorList>
    </citation>
    <scope>NUCLEOTIDE SEQUENCE</scope>
    <source>
        <strain evidence="1">VT162</strain>
    </source>
</reference>
<evidence type="ECO:0000313" key="1">
    <source>
        <dbReference type="EMBL" id="KAJ3477426.1"/>
    </source>
</evidence>
<keyword evidence="2" id="KW-1185">Reference proteome</keyword>
<dbReference type="AlphaFoldDB" id="A0AAD5YBY3"/>